<evidence type="ECO:0000313" key="3">
    <source>
        <dbReference type="Proteomes" id="UP000542776"/>
    </source>
</evidence>
<dbReference type="Proteomes" id="UP000542776">
    <property type="component" value="Unassembled WGS sequence"/>
</dbReference>
<dbReference type="EMBL" id="JACIEK010000005">
    <property type="protein sequence ID" value="MBB3998596.1"/>
    <property type="molecule type" value="Genomic_DNA"/>
</dbReference>
<dbReference type="AlphaFoldDB" id="A0A7W6H400"/>
<reference evidence="2 3" key="1">
    <citation type="submission" date="2020-08" db="EMBL/GenBank/DDBJ databases">
        <title>Genomic Encyclopedia of Type Strains, Phase IV (KMG-IV): sequencing the most valuable type-strain genomes for metagenomic binning, comparative biology and taxonomic classification.</title>
        <authorList>
            <person name="Goeker M."/>
        </authorList>
    </citation>
    <scope>NUCLEOTIDE SEQUENCE [LARGE SCALE GENOMIC DNA]</scope>
    <source>
        <strain evidence="2 3">DSM 102238</strain>
    </source>
</reference>
<dbReference type="RefSeq" id="WP_183200129.1">
    <property type="nucleotide sequence ID" value="NZ_JACIEK010000005.1"/>
</dbReference>
<accession>A0A7W6H400</accession>
<keyword evidence="1" id="KW-0732">Signal</keyword>
<sequence length="393" mass="40402">MSALSARSVLAGLALVLAGSTSALAADAQAFGERLKSVMAGQSVVLSYAGATADGDDVVLGDAKITPQRPGAEALGLGDLRFEDVAGSTPEGWRAGRVVLNDVDQAEGGTRVTVSGASVEGLSLKGTNDTSAALSPVYFERANVGTVGIEKDGKSVVGVENVRLQNAGSATEGYRSTFDVGKFRVNTTASGAPGGAAVMTELGYPQVSGDVSGVASWNPQSGALTLSPLQIEVDDAGELAFAYTITGYTPSFIQSLAQLSEQMKATNGQSEGAGMAVIGLVSQLYLQSASLEFEDRSLTNRLLDYFAKQNNQSREQLVSSLTGMMPLALGTLQNPAFQAKVSGAVTDFLQNPKSLRIEIAPPAPVPATQIIGAAMGAPQTLPQVLNVDVRSGN</sequence>
<feature type="chain" id="PRO_5030970122" evidence="1">
    <location>
        <begin position="26"/>
        <end position="393"/>
    </location>
</feature>
<proteinExistence type="predicted"/>
<protein>
    <submittedName>
        <fullName evidence="2">Uncharacterized protein</fullName>
    </submittedName>
</protein>
<keyword evidence="3" id="KW-1185">Reference proteome</keyword>
<gene>
    <name evidence="2" type="ORF">GGR04_002437</name>
</gene>
<organism evidence="2 3">
    <name type="scientific">Aureimonas pseudogalii</name>
    <dbReference type="NCBI Taxonomy" id="1744844"/>
    <lineage>
        <taxon>Bacteria</taxon>
        <taxon>Pseudomonadati</taxon>
        <taxon>Pseudomonadota</taxon>
        <taxon>Alphaproteobacteria</taxon>
        <taxon>Hyphomicrobiales</taxon>
        <taxon>Aurantimonadaceae</taxon>
        <taxon>Aureimonas</taxon>
    </lineage>
</organism>
<evidence type="ECO:0000313" key="2">
    <source>
        <dbReference type="EMBL" id="MBB3998596.1"/>
    </source>
</evidence>
<evidence type="ECO:0000256" key="1">
    <source>
        <dbReference type="SAM" id="SignalP"/>
    </source>
</evidence>
<comment type="caution">
    <text evidence="2">The sequence shown here is derived from an EMBL/GenBank/DDBJ whole genome shotgun (WGS) entry which is preliminary data.</text>
</comment>
<name>A0A7W6H400_9HYPH</name>
<feature type="signal peptide" evidence="1">
    <location>
        <begin position="1"/>
        <end position="25"/>
    </location>
</feature>